<evidence type="ECO:0000256" key="4">
    <source>
        <dbReference type="ARBA" id="ARBA00022741"/>
    </source>
</evidence>
<comment type="caution">
    <text evidence="11">The sequence shown here is derived from an EMBL/GenBank/DDBJ whole genome shotgun (WGS) entry which is preliminary data.</text>
</comment>
<keyword evidence="6 8" id="KW-1133">Transmembrane helix</keyword>
<keyword evidence="5 11" id="KW-0067">ATP-binding</keyword>
<keyword evidence="4" id="KW-0547">Nucleotide-binding</keyword>
<dbReference type="EMBL" id="LJCR01001152">
    <property type="protein sequence ID" value="KPV50931.1"/>
    <property type="molecule type" value="Genomic_DNA"/>
</dbReference>
<evidence type="ECO:0000256" key="5">
    <source>
        <dbReference type="ARBA" id="ARBA00022840"/>
    </source>
</evidence>
<dbReference type="InterPro" id="IPR017871">
    <property type="entry name" value="ABC_transporter-like_CS"/>
</dbReference>
<evidence type="ECO:0000259" key="9">
    <source>
        <dbReference type="PROSITE" id="PS50893"/>
    </source>
</evidence>
<dbReference type="Pfam" id="PF00005">
    <property type="entry name" value="ABC_tran"/>
    <property type="match status" value="1"/>
</dbReference>
<accession>A0A0P9DDQ9</accession>
<feature type="transmembrane region" description="Helical" evidence="8">
    <location>
        <begin position="286"/>
        <end position="311"/>
    </location>
</feature>
<evidence type="ECO:0000256" key="1">
    <source>
        <dbReference type="ARBA" id="ARBA00004651"/>
    </source>
</evidence>
<feature type="domain" description="ABC transmembrane type-1" evidence="10">
    <location>
        <begin position="33"/>
        <end position="315"/>
    </location>
</feature>
<reference evidence="11 12" key="1">
    <citation type="submission" date="2015-09" db="EMBL/GenBank/DDBJ databases">
        <title>Draft genome sequence of Kouleothrix aurantiaca JCM 19913.</title>
        <authorList>
            <person name="Hemp J."/>
        </authorList>
    </citation>
    <scope>NUCLEOTIDE SEQUENCE [LARGE SCALE GENOMIC DNA]</scope>
    <source>
        <strain evidence="11 12">COM-B</strain>
    </source>
</reference>
<evidence type="ECO:0000256" key="2">
    <source>
        <dbReference type="ARBA" id="ARBA00022448"/>
    </source>
</evidence>
<dbReference type="SUPFAM" id="SSF52540">
    <property type="entry name" value="P-loop containing nucleoside triphosphate hydrolases"/>
    <property type="match status" value="1"/>
</dbReference>
<dbReference type="SMART" id="SM00382">
    <property type="entry name" value="AAA"/>
    <property type="match status" value="1"/>
</dbReference>
<dbReference type="AlphaFoldDB" id="A0A0P9DDQ9"/>
<dbReference type="GO" id="GO:0005524">
    <property type="term" value="F:ATP binding"/>
    <property type="evidence" value="ECO:0007669"/>
    <property type="project" value="UniProtKB-KW"/>
</dbReference>
<evidence type="ECO:0000313" key="11">
    <source>
        <dbReference type="EMBL" id="KPV50931.1"/>
    </source>
</evidence>
<dbReference type="GO" id="GO:0015421">
    <property type="term" value="F:ABC-type oligopeptide transporter activity"/>
    <property type="evidence" value="ECO:0007669"/>
    <property type="project" value="TreeGrafter"/>
</dbReference>
<dbReference type="PROSITE" id="PS50929">
    <property type="entry name" value="ABC_TM1F"/>
    <property type="match status" value="1"/>
</dbReference>
<sequence length="595" mass="64855">MQRNRKENPPAPFQSISWRRLFAYLRPYTGRMAVAVLALLLSSGLGLAFPLVIVRLLESVTQSQSYGPLNTLAAALVGLFLLQALFTFAQSYLLTYIGEHIVYDLRVALYTHLQRLSLDFFAARRVGELVSRLSSDVTQMRTMLTTNITSLLSQIITLVGAVVIILSLNTSLTLLIAGLVPVLLLVAFTFGRRLQGMSVRVQDDLASSTVMAEEGLQGVRIVKSFGRENYETSRYKAAMQRTFRSSLSVALFNSIFMAVMMFLGFGAIAALVWYGGREVIADRLSLAMITGFLIYGVTIAMTLGGLGGLYAQLRMAVGGIQRVFELLDTGPTVQDASAAAALPPAEGRISFEDVWFSYEDGAPVLQGVSLELRAGEIVALVGPSGAGKSTLLNLIPRFYDPAGGRVRIDGRDLRGVTQASLRAQMAIVPQDTMLFGGSIRENILYGRLDASEAEVQAAARAANAHDFIMALPQGYDTLVGERGTKLSGGQRQRVAIARAILKDPRILLLDEATSALDNQSEGLVQEALNRLMQGRTTLIIAHRLSTIKVAHRIAVMDEGRIVELGTHDELMQQNGLYARLYAMQFKETLQAEAVL</sequence>
<dbReference type="InterPro" id="IPR039421">
    <property type="entry name" value="Type_1_exporter"/>
</dbReference>
<keyword evidence="12" id="KW-1185">Reference proteome</keyword>
<feature type="transmembrane region" description="Helical" evidence="8">
    <location>
        <begin position="249"/>
        <end position="274"/>
    </location>
</feature>
<dbReference type="GO" id="GO:0005886">
    <property type="term" value="C:plasma membrane"/>
    <property type="evidence" value="ECO:0007669"/>
    <property type="project" value="UniProtKB-SubCell"/>
</dbReference>
<organism evidence="11 12">
    <name type="scientific">Kouleothrix aurantiaca</name>
    <dbReference type="NCBI Taxonomy" id="186479"/>
    <lineage>
        <taxon>Bacteria</taxon>
        <taxon>Bacillati</taxon>
        <taxon>Chloroflexota</taxon>
        <taxon>Chloroflexia</taxon>
        <taxon>Chloroflexales</taxon>
        <taxon>Roseiflexineae</taxon>
        <taxon>Roseiflexaceae</taxon>
        <taxon>Kouleothrix</taxon>
    </lineage>
</organism>
<evidence type="ECO:0000313" key="12">
    <source>
        <dbReference type="Proteomes" id="UP000050509"/>
    </source>
</evidence>
<dbReference type="SUPFAM" id="SSF90123">
    <property type="entry name" value="ABC transporter transmembrane region"/>
    <property type="match status" value="1"/>
</dbReference>
<evidence type="ECO:0000256" key="3">
    <source>
        <dbReference type="ARBA" id="ARBA00022692"/>
    </source>
</evidence>
<dbReference type="InterPro" id="IPR003593">
    <property type="entry name" value="AAA+_ATPase"/>
</dbReference>
<dbReference type="FunFam" id="3.40.50.300:FF:000287">
    <property type="entry name" value="Multidrug ABC transporter ATP-binding protein"/>
    <property type="match status" value="1"/>
</dbReference>
<comment type="subcellular location">
    <subcellularLocation>
        <location evidence="1">Cell membrane</location>
        <topology evidence="1">Multi-pass membrane protein</topology>
    </subcellularLocation>
</comment>
<dbReference type="PANTHER" id="PTHR43394">
    <property type="entry name" value="ATP-DEPENDENT PERMEASE MDL1, MITOCHONDRIAL"/>
    <property type="match status" value="1"/>
</dbReference>
<keyword evidence="7 8" id="KW-0472">Membrane</keyword>
<dbReference type="Gene3D" id="3.40.50.300">
    <property type="entry name" value="P-loop containing nucleotide triphosphate hydrolases"/>
    <property type="match status" value="1"/>
</dbReference>
<evidence type="ECO:0000256" key="8">
    <source>
        <dbReference type="SAM" id="Phobius"/>
    </source>
</evidence>
<protein>
    <submittedName>
        <fullName evidence="11">ABC transporter ATP-binding protein</fullName>
    </submittedName>
</protein>
<feature type="transmembrane region" description="Helical" evidence="8">
    <location>
        <begin position="72"/>
        <end position="97"/>
    </location>
</feature>
<name>A0A0P9DDQ9_9CHLR</name>
<dbReference type="InterPro" id="IPR036640">
    <property type="entry name" value="ABC1_TM_sf"/>
</dbReference>
<proteinExistence type="predicted"/>
<feature type="transmembrane region" description="Helical" evidence="8">
    <location>
        <begin position="172"/>
        <end position="190"/>
    </location>
</feature>
<keyword evidence="3 8" id="KW-0812">Transmembrane</keyword>
<keyword evidence="2" id="KW-0813">Transport</keyword>
<dbReference type="PANTHER" id="PTHR43394:SF1">
    <property type="entry name" value="ATP-BINDING CASSETTE SUB-FAMILY B MEMBER 10, MITOCHONDRIAL"/>
    <property type="match status" value="1"/>
</dbReference>
<dbReference type="Proteomes" id="UP000050509">
    <property type="component" value="Unassembled WGS sequence"/>
</dbReference>
<dbReference type="GO" id="GO:0016887">
    <property type="term" value="F:ATP hydrolysis activity"/>
    <property type="evidence" value="ECO:0007669"/>
    <property type="project" value="InterPro"/>
</dbReference>
<dbReference type="PROSITE" id="PS00211">
    <property type="entry name" value="ABC_TRANSPORTER_1"/>
    <property type="match status" value="1"/>
</dbReference>
<dbReference type="InterPro" id="IPR027417">
    <property type="entry name" value="P-loop_NTPase"/>
</dbReference>
<feature type="domain" description="ABC transporter" evidence="9">
    <location>
        <begin position="349"/>
        <end position="583"/>
    </location>
</feature>
<evidence type="ECO:0000256" key="6">
    <source>
        <dbReference type="ARBA" id="ARBA00022989"/>
    </source>
</evidence>
<dbReference type="InterPro" id="IPR011527">
    <property type="entry name" value="ABC1_TM_dom"/>
</dbReference>
<gene>
    <name evidence="11" type="ORF">SE17_24110</name>
</gene>
<dbReference type="Pfam" id="PF00664">
    <property type="entry name" value="ABC_membrane"/>
    <property type="match status" value="1"/>
</dbReference>
<dbReference type="PROSITE" id="PS50893">
    <property type="entry name" value="ABC_TRANSPORTER_2"/>
    <property type="match status" value="1"/>
</dbReference>
<dbReference type="CDD" id="cd18576">
    <property type="entry name" value="ABC_6TM_bac_exporter_ABCB8_10_like"/>
    <property type="match status" value="1"/>
</dbReference>
<dbReference type="InterPro" id="IPR003439">
    <property type="entry name" value="ABC_transporter-like_ATP-bd"/>
</dbReference>
<evidence type="ECO:0000259" key="10">
    <source>
        <dbReference type="PROSITE" id="PS50929"/>
    </source>
</evidence>
<evidence type="ECO:0000256" key="7">
    <source>
        <dbReference type="ARBA" id="ARBA00023136"/>
    </source>
</evidence>
<dbReference type="GO" id="GO:0090374">
    <property type="term" value="P:oligopeptide export from mitochondrion"/>
    <property type="evidence" value="ECO:0007669"/>
    <property type="project" value="TreeGrafter"/>
</dbReference>
<dbReference type="Gene3D" id="1.20.1560.10">
    <property type="entry name" value="ABC transporter type 1, transmembrane domain"/>
    <property type="match status" value="1"/>
</dbReference>
<dbReference type="PATRIC" id="fig|186479.3.peg.684"/>
<feature type="transmembrane region" description="Helical" evidence="8">
    <location>
        <begin position="148"/>
        <end position="166"/>
    </location>
</feature>